<dbReference type="EMBL" id="LK931336">
    <property type="protein sequence ID" value="CDZ86478.1"/>
    <property type="molecule type" value="Genomic_DNA"/>
</dbReference>
<accession>A0A078LRJ2</accession>
<evidence type="ECO:0000313" key="3">
    <source>
        <dbReference type="Proteomes" id="UP000270272"/>
    </source>
</evidence>
<organism evidence="1">
    <name type="scientific">Citrobacter koseri</name>
    <name type="common">Citrobacter diversus</name>
    <dbReference type="NCBI Taxonomy" id="545"/>
    <lineage>
        <taxon>Bacteria</taxon>
        <taxon>Pseudomonadati</taxon>
        <taxon>Pseudomonadota</taxon>
        <taxon>Gammaproteobacteria</taxon>
        <taxon>Enterobacterales</taxon>
        <taxon>Enterobacteriaceae</taxon>
        <taxon>Citrobacter</taxon>
    </lineage>
</organism>
<reference evidence="2 3" key="2">
    <citation type="submission" date="2018-12" db="EMBL/GenBank/DDBJ databases">
        <authorList>
            <consortium name="Pathogen Informatics"/>
        </authorList>
    </citation>
    <scope>NUCLEOTIDE SEQUENCE [LARGE SCALE GENOMIC DNA]</scope>
    <source>
        <strain evidence="2 3">NCTC11075</strain>
    </source>
</reference>
<name>A0A078LRJ2_CITKO</name>
<reference evidence="1" key="1">
    <citation type="submission" date="2014-06" db="EMBL/GenBank/DDBJ databases">
        <authorList>
            <person name="Urmite Genomes Urmite Genomes"/>
        </authorList>
    </citation>
    <scope>NUCLEOTIDE SEQUENCE</scope>
</reference>
<dbReference type="EMBL" id="LR134204">
    <property type="protein sequence ID" value="VEB91354.1"/>
    <property type="molecule type" value="Genomic_DNA"/>
</dbReference>
<evidence type="ECO:0000313" key="1">
    <source>
        <dbReference type="EMBL" id="CDZ86478.1"/>
    </source>
</evidence>
<evidence type="ECO:0000313" key="2">
    <source>
        <dbReference type="EMBL" id="VEB91354.1"/>
    </source>
</evidence>
<dbReference type="Proteomes" id="UP000270272">
    <property type="component" value="Chromosome"/>
</dbReference>
<gene>
    <name evidence="1" type="ORF">BN1086_04726</name>
    <name evidence="2" type="ORF">NCTC11075_02856</name>
</gene>
<proteinExistence type="predicted"/>
<protein>
    <submittedName>
        <fullName evidence="1">Uncharacterized protein</fullName>
    </submittedName>
</protein>
<dbReference type="AlphaFoldDB" id="A0A078LRJ2"/>
<dbReference type="PATRIC" id="fig|545.12.peg.4748"/>
<sequence>MDFVKIYMKPIMVRRKADEKSEWGDVETLRK</sequence>